<evidence type="ECO:0000256" key="1">
    <source>
        <dbReference type="ARBA" id="ARBA00001614"/>
    </source>
</evidence>
<evidence type="ECO:0000313" key="19">
    <source>
        <dbReference type="Proteomes" id="UP000198510"/>
    </source>
</evidence>
<evidence type="ECO:0000313" key="18">
    <source>
        <dbReference type="EMBL" id="SDK20907.1"/>
    </source>
</evidence>
<proteinExistence type="inferred from homology"/>
<dbReference type="EC" id="5.1.3.3" evidence="7 14"/>
<protein>
    <recommendedName>
        <fullName evidence="8 14">Aldose 1-epimerase</fullName>
        <ecNumber evidence="7 14">5.1.3.3</ecNumber>
    </recommendedName>
</protein>
<evidence type="ECO:0000256" key="7">
    <source>
        <dbReference type="ARBA" id="ARBA00013185"/>
    </source>
</evidence>
<feature type="binding site" evidence="17">
    <location>
        <begin position="79"/>
        <end position="80"/>
    </location>
    <ligand>
        <name>beta-D-galactose</name>
        <dbReference type="ChEBI" id="CHEBI:27667"/>
    </ligand>
</feature>
<keyword evidence="11" id="KW-0106">Calcium</keyword>
<dbReference type="NCBIfam" id="NF008277">
    <property type="entry name" value="PRK11055.1"/>
    <property type="match status" value="1"/>
</dbReference>
<dbReference type="GO" id="GO:0005737">
    <property type="term" value="C:cytoplasm"/>
    <property type="evidence" value="ECO:0007669"/>
    <property type="project" value="UniProtKB-SubCell"/>
</dbReference>
<comment type="catalytic activity">
    <reaction evidence="1 14">
        <text>alpha-D-glucose = beta-D-glucose</text>
        <dbReference type="Rhea" id="RHEA:10264"/>
        <dbReference type="ChEBI" id="CHEBI:15903"/>
        <dbReference type="ChEBI" id="CHEBI:17925"/>
        <dbReference type="EC" id="5.1.3.3"/>
    </reaction>
</comment>
<dbReference type="Gene3D" id="2.70.98.10">
    <property type="match status" value="1"/>
</dbReference>
<evidence type="ECO:0000256" key="14">
    <source>
        <dbReference type="PIRNR" id="PIRNR005096"/>
    </source>
</evidence>
<name>A0A1G9A135_9BACT</name>
<dbReference type="EMBL" id="FNFO01000002">
    <property type="protein sequence ID" value="SDK20907.1"/>
    <property type="molecule type" value="Genomic_DNA"/>
</dbReference>
<evidence type="ECO:0000256" key="8">
    <source>
        <dbReference type="ARBA" id="ARBA00014165"/>
    </source>
</evidence>
<dbReference type="RefSeq" id="WP_089679577.1">
    <property type="nucleotide sequence ID" value="NZ_FNFO01000002.1"/>
</dbReference>
<dbReference type="GO" id="GO:0004034">
    <property type="term" value="F:aldose 1-epimerase activity"/>
    <property type="evidence" value="ECO:0007669"/>
    <property type="project" value="UniProtKB-EC"/>
</dbReference>
<evidence type="ECO:0000256" key="15">
    <source>
        <dbReference type="PIRSR" id="PIRSR005096-1"/>
    </source>
</evidence>
<evidence type="ECO:0000256" key="10">
    <source>
        <dbReference type="ARBA" id="ARBA00022553"/>
    </source>
</evidence>
<reference evidence="18 19" key="1">
    <citation type="submission" date="2016-10" db="EMBL/GenBank/DDBJ databases">
        <authorList>
            <person name="de Groot N.N."/>
        </authorList>
    </citation>
    <scope>NUCLEOTIDE SEQUENCE [LARGE SCALE GENOMIC DNA]</scope>
    <source>
        <strain evidence="18 19">DSM 25186</strain>
    </source>
</reference>
<dbReference type="InterPro" id="IPR014718">
    <property type="entry name" value="GH-type_carb-bd"/>
</dbReference>
<keyword evidence="12 14" id="KW-0413">Isomerase</keyword>
<dbReference type="STRING" id="1075417.SAMN05421823_102147"/>
<comment type="similarity">
    <text evidence="5 14">Belongs to the aldose epimerase family.</text>
</comment>
<dbReference type="InterPro" id="IPR011013">
    <property type="entry name" value="Gal_mutarotase_sf_dom"/>
</dbReference>
<feature type="active site" description="Proton donor" evidence="15">
    <location>
        <position position="176"/>
    </location>
</feature>
<keyword evidence="10" id="KW-0597">Phosphoprotein</keyword>
<dbReference type="PROSITE" id="PS00545">
    <property type="entry name" value="ALDOSE_1_EPIMERASE"/>
    <property type="match status" value="1"/>
</dbReference>
<dbReference type="Proteomes" id="UP000198510">
    <property type="component" value="Unassembled WGS sequence"/>
</dbReference>
<dbReference type="InterPro" id="IPR047215">
    <property type="entry name" value="Galactose_mutarotase-like"/>
</dbReference>
<dbReference type="InterPro" id="IPR015443">
    <property type="entry name" value="Aldose_1-epimerase"/>
</dbReference>
<evidence type="ECO:0000256" key="3">
    <source>
        <dbReference type="ARBA" id="ARBA00004496"/>
    </source>
</evidence>
<comment type="pathway">
    <text evidence="4 14">Carbohydrate metabolism; hexose metabolism.</text>
</comment>
<dbReference type="SUPFAM" id="SSF74650">
    <property type="entry name" value="Galactose mutarotase-like"/>
    <property type="match status" value="1"/>
</dbReference>
<organism evidence="18 19">
    <name type="scientific">Catalinimonas alkaloidigena</name>
    <dbReference type="NCBI Taxonomy" id="1075417"/>
    <lineage>
        <taxon>Bacteria</taxon>
        <taxon>Pseudomonadati</taxon>
        <taxon>Bacteroidota</taxon>
        <taxon>Cytophagia</taxon>
        <taxon>Cytophagales</taxon>
        <taxon>Catalimonadaceae</taxon>
        <taxon>Catalinimonas</taxon>
    </lineage>
</organism>
<feature type="binding site" evidence="16">
    <location>
        <position position="242"/>
    </location>
    <ligand>
        <name>beta-D-galactose</name>
        <dbReference type="ChEBI" id="CHEBI:27667"/>
    </ligand>
</feature>
<evidence type="ECO:0000256" key="17">
    <source>
        <dbReference type="PIRSR" id="PIRSR005096-3"/>
    </source>
</evidence>
<keyword evidence="19" id="KW-1185">Reference proteome</keyword>
<dbReference type="PANTHER" id="PTHR10091:SF0">
    <property type="entry name" value="GALACTOSE MUTAROTASE"/>
    <property type="match status" value="1"/>
</dbReference>
<evidence type="ECO:0000256" key="12">
    <source>
        <dbReference type="ARBA" id="ARBA00023235"/>
    </source>
</evidence>
<dbReference type="InterPro" id="IPR018052">
    <property type="entry name" value="Ald1_epimerase_CS"/>
</dbReference>
<evidence type="ECO:0000256" key="9">
    <source>
        <dbReference type="ARBA" id="ARBA00022490"/>
    </source>
</evidence>
<dbReference type="OrthoDB" id="9779408at2"/>
<comment type="subcellular location">
    <subcellularLocation>
        <location evidence="3">Cytoplasm</location>
    </subcellularLocation>
</comment>
<dbReference type="GO" id="GO:0033499">
    <property type="term" value="P:galactose catabolic process via UDP-galactose, Leloir pathway"/>
    <property type="evidence" value="ECO:0007669"/>
    <property type="project" value="TreeGrafter"/>
</dbReference>
<dbReference type="InterPro" id="IPR008183">
    <property type="entry name" value="Aldose_1/G6P_1-epimerase"/>
</dbReference>
<evidence type="ECO:0000256" key="4">
    <source>
        <dbReference type="ARBA" id="ARBA00005028"/>
    </source>
</evidence>
<dbReference type="UniPathway" id="UPA00242"/>
<comment type="cofactor">
    <cofactor evidence="2">
        <name>Ca(2+)</name>
        <dbReference type="ChEBI" id="CHEBI:29108"/>
    </cofactor>
</comment>
<dbReference type="Pfam" id="PF01263">
    <property type="entry name" value="Aldose_epim"/>
    <property type="match status" value="1"/>
</dbReference>
<evidence type="ECO:0000256" key="11">
    <source>
        <dbReference type="ARBA" id="ARBA00022837"/>
    </source>
</evidence>
<dbReference type="PIRSF" id="PIRSF005096">
    <property type="entry name" value="GALM"/>
    <property type="match status" value="1"/>
</dbReference>
<dbReference type="PANTHER" id="PTHR10091">
    <property type="entry name" value="ALDOSE-1-EPIMERASE"/>
    <property type="match status" value="1"/>
</dbReference>
<dbReference type="GO" id="GO:0030246">
    <property type="term" value="F:carbohydrate binding"/>
    <property type="evidence" value="ECO:0007669"/>
    <property type="project" value="InterPro"/>
</dbReference>
<gene>
    <name evidence="18" type="ORF">SAMN05421823_102147</name>
</gene>
<dbReference type="GO" id="GO:0006006">
    <property type="term" value="P:glucose metabolic process"/>
    <property type="evidence" value="ECO:0007669"/>
    <property type="project" value="TreeGrafter"/>
</dbReference>
<evidence type="ECO:0000256" key="6">
    <source>
        <dbReference type="ARBA" id="ARBA00011245"/>
    </source>
</evidence>
<comment type="subunit">
    <text evidence="6">Monomer.</text>
</comment>
<evidence type="ECO:0000256" key="16">
    <source>
        <dbReference type="PIRSR" id="PIRSR005096-2"/>
    </source>
</evidence>
<feature type="active site" description="Proton acceptor" evidence="15">
    <location>
        <position position="307"/>
    </location>
</feature>
<dbReference type="FunFam" id="2.70.98.10:FF:000003">
    <property type="entry name" value="Aldose 1-epimerase"/>
    <property type="match status" value="1"/>
</dbReference>
<evidence type="ECO:0000256" key="13">
    <source>
        <dbReference type="ARBA" id="ARBA00023277"/>
    </source>
</evidence>
<keyword evidence="13 14" id="KW-0119">Carbohydrate metabolism</keyword>
<accession>A0A1G9A135</accession>
<feature type="binding site" evidence="17">
    <location>
        <begin position="176"/>
        <end position="178"/>
    </location>
    <ligand>
        <name>beta-D-galactose</name>
        <dbReference type="ChEBI" id="CHEBI:27667"/>
    </ligand>
</feature>
<keyword evidence="9" id="KW-0963">Cytoplasm</keyword>
<dbReference type="AlphaFoldDB" id="A0A1G9A135"/>
<evidence type="ECO:0000256" key="2">
    <source>
        <dbReference type="ARBA" id="ARBA00001913"/>
    </source>
</evidence>
<dbReference type="CDD" id="cd09019">
    <property type="entry name" value="galactose_mutarotase_like"/>
    <property type="match status" value="1"/>
</dbReference>
<sequence>MTKTFFGTLPGGMPIDLYTLTNANGVRVSITNYGGIVTSLLTPDRDGRLGDVVLGFDRLDGYLQDNVPYFGAIIGRYGNRIARGTFTLNGQTYTLAVNNGPNHLHGGTQGFDKVVWQAEEVADQVLKLTYTSPDGEEGYPGTLQVTVVYTLTPDNALKMEYWAQTDKATPVNLTNHSYFNLTAGKAPDVLNHTLLIDADRFVAVDATQIPTGALPSVAGTPMDFRSPHPIGVRIGQVEGGYDHTYVLNHAVRQLRRMARAIDPQSGRVLEVSTDQPGVQFYSGNFLDGSFTGKDGRPYRKHAGFCLETQHFPDSPNQPNFPSTILQPGDTYHTVTLYQFSVESR</sequence>
<evidence type="ECO:0000256" key="5">
    <source>
        <dbReference type="ARBA" id="ARBA00006206"/>
    </source>
</evidence>